<feature type="transmembrane region" description="Helical" evidence="6">
    <location>
        <begin position="81"/>
        <end position="106"/>
    </location>
</feature>
<comment type="subcellular location">
    <subcellularLocation>
        <location evidence="1">Cell membrane</location>
        <topology evidence="1">Multi-pass membrane protein</topology>
    </subcellularLocation>
</comment>
<feature type="domain" description="Major facilitator superfamily (MFS) profile" evidence="7">
    <location>
        <begin position="15"/>
        <end position="449"/>
    </location>
</feature>
<organism evidence="8 9">
    <name type="scientific">Brevibacillus ruminantium</name>
    <dbReference type="NCBI Taxonomy" id="2950604"/>
    <lineage>
        <taxon>Bacteria</taxon>
        <taxon>Bacillati</taxon>
        <taxon>Bacillota</taxon>
        <taxon>Bacilli</taxon>
        <taxon>Bacillales</taxon>
        <taxon>Paenibacillaceae</taxon>
        <taxon>Brevibacillus</taxon>
    </lineage>
</organism>
<proteinExistence type="predicted"/>
<feature type="transmembrane region" description="Helical" evidence="6">
    <location>
        <begin position="327"/>
        <end position="348"/>
    </location>
</feature>
<keyword evidence="9" id="KW-1185">Reference proteome</keyword>
<feature type="transmembrane region" description="Helical" evidence="6">
    <location>
        <begin position="394"/>
        <end position="417"/>
    </location>
</feature>
<dbReference type="SUPFAM" id="SSF103473">
    <property type="entry name" value="MFS general substrate transporter"/>
    <property type="match status" value="1"/>
</dbReference>
<evidence type="ECO:0000313" key="9">
    <source>
        <dbReference type="Proteomes" id="UP001056500"/>
    </source>
</evidence>
<gene>
    <name evidence="8" type="ORF">NDK47_19670</name>
</gene>
<keyword evidence="5 6" id="KW-0472">Membrane</keyword>
<feature type="transmembrane region" description="Helical" evidence="6">
    <location>
        <begin position="354"/>
        <end position="373"/>
    </location>
</feature>
<dbReference type="EMBL" id="CP098755">
    <property type="protein sequence ID" value="USG64357.1"/>
    <property type="molecule type" value="Genomic_DNA"/>
</dbReference>
<keyword evidence="3 6" id="KW-0812">Transmembrane</keyword>
<accession>A0ABY4WBE6</accession>
<feature type="transmembrane region" description="Helical" evidence="6">
    <location>
        <begin position="423"/>
        <end position="447"/>
    </location>
</feature>
<feature type="transmembrane region" description="Helical" evidence="6">
    <location>
        <begin position="168"/>
        <end position="191"/>
    </location>
</feature>
<feature type="transmembrane region" description="Helical" evidence="6">
    <location>
        <begin position="203"/>
        <end position="220"/>
    </location>
</feature>
<keyword evidence="4 6" id="KW-1133">Transmembrane helix</keyword>
<evidence type="ECO:0000256" key="3">
    <source>
        <dbReference type="ARBA" id="ARBA00022692"/>
    </source>
</evidence>
<feature type="transmembrane region" description="Helical" evidence="6">
    <location>
        <begin position="267"/>
        <end position="289"/>
    </location>
</feature>
<evidence type="ECO:0000256" key="4">
    <source>
        <dbReference type="ARBA" id="ARBA00022989"/>
    </source>
</evidence>
<dbReference type="InterPro" id="IPR036259">
    <property type="entry name" value="MFS_trans_sf"/>
</dbReference>
<feature type="transmembrane region" description="Helical" evidence="6">
    <location>
        <begin position="49"/>
        <end position="69"/>
    </location>
</feature>
<dbReference type="InterPro" id="IPR020846">
    <property type="entry name" value="MFS_dom"/>
</dbReference>
<dbReference type="PANTHER" id="PTHR23501:SF154">
    <property type="entry name" value="MULTIDRUG-EFFLUX TRANSPORTER RV1634-RELATED"/>
    <property type="match status" value="1"/>
</dbReference>
<dbReference type="InterPro" id="IPR011701">
    <property type="entry name" value="MFS"/>
</dbReference>
<name>A0ABY4WBE6_9BACL</name>
<sequence>MEQPKSIWGSDFRGVTLGIIFVVTAVAFEGLAVTTIAPGLSQELHGGHLYGWVFSAYLLAQLVGTVITGQWVDRIGPAKPFIVSISVFAIGILIAALAPGMLVLILGRILQGYGAGALINCVYTAITIRFDDSLRPQILAVFSSAYILPGLVGPYIAGLIAEHLSWRYVFWCILPFIFMSALLTTPAFRGLRASQGSDPKKGFLPSLLLAAGTGILITGLGKIPSLYGFILSLAGLVLLVFPLKKLLPEGTLLAREGLPATIASRGLFVAAYFGTQTYLVLALTALTGFSADTAGFAVASAAISWSLAANLQARLDKKDQGTGRRKRVLLGLTCMLLGVSATVPQGFITSEGFAFINAIVSQIVMGFGIGLAHPTSGAIAFSHVQDGEGGKVSSTLTVADTFTPAVGIGIGGAMIAMMETLKLSLGLGIFLALALQALIVVTSLIAATRLRGRESIVQSATKAEKW</sequence>
<feature type="transmembrane region" description="Helical" evidence="6">
    <location>
        <begin position="226"/>
        <end position="247"/>
    </location>
</feature>
<dbReference type="PRINTS" id="PR01035">
    <property type="entry name" value="TCRTETA"/>
</dbReference>
<evidence type="ECO:0000256" key="2">
    <source>
        <dbReference type="ARBA" id="ARBA00022448"/>
    </source>
</evidence>
<evidence type="ECO:0000313" key="8">
    <source>
        <dbReference type="EMBL" id="USG64357.1"/>
    </source>
</evidence>
<feature type="transmembrane region" description="Helical" evidence="6">
    <location>
        <begin position="112"/>
        <end position="130"/>
    </location>
</feature>
<evidence type="ECO:0000256" key="5">
    <source>
        <dbReference type="ARBA" id="ARBA00023136"/>
    </source>
</evidence>
<feature type="transmembrane region" description="Helical" evidence="6">
    <location>
        <begin position="137"/>
        <end position="156"/>
    </location>
</feature>
<dbReference type="PANTHER" id="PTHR23501">
    <property type="entry name" value="MAJOR FACILITATOR SUPERFAMILY"/>
    <property type="match status" value="1"/>
</dbReference>
<evidence type="ECO:0000256" key="1">
    <source>
        <dbReference type="ARBA" id="ARBA00004651"/>
    </source>
</evidence>
<dbReference type="Gene3D" id="1.20.1720.10">
    <property type="entry name" value="Multidrug resistance protein D"/>
    <property type="match status" value="1"/>
</dbReference>
<dbReference type="Pfam" id="PF07690">
    <property type="entry name" value="MFS_1"/>
    <property type="match status" value="1"/>
</dbReference>
<dbReference type="Gene3D" id="1.20.1250.20">
    <property type="entry name" value="MFS general substrate transporter like domains"/>
    <property type="match status" value="1"/>
</dbReference>
<dbReference type="Proteomes" id="UP001056500">
    <property type="component" value="Chromosome"/>
</dbReference>
<evidence type="ECO:0000256" key="6">
    <source>
        <dbReference type="SAM" id="Phobius"/>
    </source>
</evidence>
<dbReference type="RefSeq" id="WP_251871471.1">
    <property type="nucleotide sequence ID" value="NZ_CP098755.1"/>
</dbReference>
<dbReference type="PROSITE" id="PS50850">
    <property type="entry name" value="MFS"/>
    <property type="match status" value="1"/>
</dbReference>
<evidence type="ECO:0000259" key="7">
    <source>
        <dbReference type="PROSITE" id="PS50850"/>
    </source>
</evidence>
<protein>
    <submittedName>
        <fullName evidence="8">MFS transporter</fullName>
    </submittedName>
</protein>
<dbReference type="InterPro" id="IPR001958">
    <property type="entry name" value="Tet-R_TetA/multi-R_MdtG-like"/>
</dbReference>
<keyword evidence="2" id="KW-0813">Transport</keyword>
<feature type="transmembrane region" description="Helical" evidence="6">
    <location>
        <begin position="12"/>
        <end position="37"/>
    </location>
</feature>
<reference evidence="8" key="1">
    <citation type="submission" date="2022-06" db="EMBL/GenBank/DDBJ databases">
        <title>Genome sequencing of Brevibacillus sp. BB3-R1.</title>
        <authorList>
            <person name="Heo J."/>
            <person name="Lee D."/>
            <person name="Won M."/>
            <person name="Han B.-H."/>
            <person name="Hong S.-B."/>
            <person name="Kwon S.-W."/>
        </authorList>
    </citation>
    <scope>NUCLEOTIDE SEQUENCE</scope>
    <source>
        <strain evidence="8">BB3-R1</strain>
    </source>
</reference>